<proteinExistence type="inferred from homology"/>
<dbReference type="SMART" id="SM00353">
    <property type="entry name" value="HLH"/>
    <property type="match status" value="1"/>
</dbReference>
<evidence type="ECO:0000256" key="5">
    <source>
        <dbReference type="ARBA" id="ARBA00023163"/>
    </source>
</evidence>
<keyword evidence="4" id="KW-0010">Activator</keyword>
<dbReference type="Pfam" id="PF00010">
    <property type="entry name" value="HLH"/>
    <property type="match status" value="1"/>
</dbReference>
<evidence type="ECO:0000256" key="4">
    <source>
        <dbReference type="ARBA" id="ARBA00023159"/>
    </source>
</evidence>
<dbReference type="PROSITE" id="PS50888">
    <property type="entry name" value="BHLH"/>
    <property type="match status" value="1"/>
</dbReference>
<feature type="domain" description="BHLH" evidence="7">
    <location>
        <begin position="34"/>
        <end position="85"/>
    </location>
</feature>
<evidence type="ECO:0000256" key="6">
    <source>
        <dbReference type="ARBA" id="ARBA00023242"/>
    </source>
</evidence>
<comment type="caution">
    <text evidence="8">The sequence shown here is derived from an EMBL/GenBank/DDBJ whole genome shotgun (WGS) entry which is preliminary data.</text>
</comment>
<dbReference type="GO" id="GO:0003700">
    <property type="term" value="F:DNA-binding transcription factor activity"/>
    <property type="evidence" value="ECO:0007669"/>
    <property type="project" value="TreeGrafter"/>
</dbReference>
<dbReference type="GO" id="GO:0003677">
    <property type="term" value="F:DNA binding"/>
    <property type="evidence" value="ECO:0007669"/>
    <property type="project" value="UniProtKB-KW"/>
</dbReference>
<dbReference type="AlphaFoldDB" id="A0AAV2B9I5"/>
<keyword evidence="3" id="KW-0238">DNA-binding</keyword>
<name>A0AAV2B9I5_9ARAC</name>
<dbReference type="PANTHER" id="PTHR10328:SF3">
    <property type="entry name" value="PROTEIN MAX"/>
    <property type="match status" value="1"/>
</dbReference>
<dbReference type="EMBL" id="CAXIEN010000311">
    <property type="protein sequence ID" value="CAL1292722.1"/>
    <property type="molecule type" value="Genomic_DNA"/>
</dbReference>
<evidence type="ECO:0000256" key="3">
    <source>
        <dbReference type="ARBA" id="ARBA00023125"/>
    </source>
</evidence>
<protein>
    <recommendedName>
        <fullName evidence="7">BHLH domain-containing protein</fullName>
    </recommendedName>
</protein>
<evidence type="ECO:0000256" key="2">
    <source>
        <dbReference type="ARBA" id="ARBA00023015"/>
    </source>
</evidence>
<dbReference type="PANTHER" id="PTHR10328">
    <property type="entry name" value="PROTEIN MAX MYC-ASSOCIATED FACTOR X"/>
    <property type="match status" value="1"/>
</dbReference>
<reference evidence="8 9" key="1">
    <citation type="submission" date="2024-04" db="EMBL/GenBank/DDBJ databases">
        <authorList>
            <person name="Rising A."/>
            <person name="Reimegard J."/>
            <person name="Sonavane S."/>
            <person name="Akerstrom W."/>
            <person name="Nylinder S."/>
            <person name="Hedman E."/>
            <person name="Kallberg Y."/>
        </authorList>
    </citation>
    <scope>NUCLEOTIDE SEQUENCE [LARGE SCALE GENOMIC DNA]</scope>
</reference>
<evidence type="ECO:0000313" key="8">
    <source>
        <dbReference type="EMBL" id="CAL1292722.1"/>
    </source>
</evidence>
<keyword evidence="5" id="KW-0804">Transcription</keyword>
<dbReference type="GO" id="GO:0090575">
    <property type="term" value="C:RNA polymerase II transcription regulator complex"/>
    <property type="evidence" value="ECO:0007669"/>
    <property type="project" value="TreeGrafter"/>
</dbReference>
<evidence type="ECO:0000313" key="9">
    <source>
        <dbReference type="Proteomes" id="UP001497382"/>
    </source>
</evidence>
<evidence type="ECO:0000256" key="1">
    <source>
        <dbReference type="ARBA" id="ARBA00007628"/>
    </source>
</evidence>
<organism evidence="8 9">
    <name type="scientific">Larinioides sclopetarius</name>
    <dbReference type="NCBI Taxonomy" id="280406"/>
    <lineage>
        <taxon>Eukaryota</taxon>
        <taxon>Metazoa</taxon>
        <taxon>Ecdysozoa</taxon>
        <taxon>Arthropoda</taxon>
        <taxon>Chelicerata</taxon>
        <taxon>Arachnida</taxon>
        <taxon>Araneae</taxon>
        <taxon>Araneomorphae</taxon>
        <taxon>Entelegynae</taxon>
        <taxon>Araneoidea</taxon>
        <taxon>Araneidae</taxon>
        <taxon>Larinioides</taxon>
    </lineage>
</organism>
<sequence>MSVQLAMDYDDIVNVDDISDTERDELYEGASAGRKRNYHNILERKRRNHIKDGYLKLRDSIPDVERKKVSRIQILKRAVEHIRFLKAEIKRREMYFQELKLRLKNQEC</sequence>
<comment type="similarity">
    <text evidence="1">Belongs to the MAX family.</text>
</comment>
<dbReference type="SUPFAM" id="SSF47459">
    <property type="entry name" value="HLH, helix-loop-helix DNA-binding domain"/>
    <property type="match status" value="1"/>
</dbReference>
<keyword evidence="9" id="KW-1185">Reference proteome</keyword>
<gene>
    <name evidence="8" type="ORF">LARSCL_LOCUS17800</name>
</gene>
<dbReference type="InterPro" id="IPR011598">
    <property type="entry name" value="bHLH_dom"/>
</dbReference>
<keyword evidence="6" id="KW-0539">Nucleus</keyword>
<accession>A0AAV2B9I5</accession>
<dbReference type="Proteomes" id="UP001497382">
    <property type="component" value="Unassembled WGS sequence"/>
</dbReference>
<keyword evidence="2" id="KW-0805">Transcription regulation</keyword>
<dbReference type="GO" id="GO:0046983">
    <property type="term" value="F:protein dimerization activity"/>
    <property type="evidence" value="ECO:0007669"/>
    <property type="project" value="InterPro"/>
</dbReference>
<evidence type="ECO:0000259" key="7">
    <source>
        <dbReference type="PROSITE" id="PS50888"/>
    </source>
</evidence>
<dbReference type="GO" id="GO:0045944">
    <property type="term" value="P:positive regulation of transcription by RNA polymerase II"/>
    <property type="evidence" value="ECO:0007669"/>
    <property type="project" value="TreeGrafter"/>
</dbReference>
<dbReference type="InterPro" id="IPR036638">
    <property type="entry name" value="HLH_DNA-bd_sf"/>
</dbReference>
<dbReference type="Gene3D" id="4.10.280.10">
    <property type="entry name" value="Helix-loop-helix DNA-binding domain"/>
    <property type="match status" value="1"/>
</dbReference>